<dbReference type="OrthoDB" id="1163908at2759"/>
<proteinExistence type="predicted"/>
<dbReference type="AlphaFoldDB" id="A0A6J5WB67"/>
<evidence type="ECO:0008006" key="3">
    <source>
        <dbReference type="Google" id="ProtNLM"/>
    </source>
</evidence>
<keyword evidence="2" id="KW-1185">Reference proteome</keyword>
<sequence>MKDLGPLHYFLGIEVDCSGDSMHLTQSKYALDSLSRTKFSEAKPISTPTTSVHKLSALDINQVRQFMHTFDHGLVYRPGDLQLHAFSDVDYA</sequence>
<protein>
    <recommendedName>
        <fullName evidence="3">Reverse transcriptase Ty1/copia-type domain-containing protein</fullName>
    </recommendedName>
</protein>
<dbReference type="Proteomes" id="UP000507245">
    <property type="component" value="Unassembled WGS sequence"/>
</dbReference>
<reference evidence="2" key="1">
    <citation type="journal article" date="2020" name="Genome Biol.">
        <title>Gamete binning: chromosome-level and haplotype-resolved genome assembly enabled by high-throughput single-cell sequencing of gamete genomes.</title>
        <authorList>
            <person name="Campoy J.A."/>
            <person name="Sun H."/>
            <person name="Goel M."/>
            <person name="Jiao W.-B."/>
            <person name="Folz-Donahue K."/>
            <person name="Wang N."/>
            <person name="Rubio M."/>
            <person name="Liu C."/>
            <person name="Kukat C."/>
            <person name="Ruiz D."/>
            <person name="Huettel B."/>
            <person name="Schneeberger K."/>
        </authorList>
    </citation>
    <scope>NUCLEOTIDE SEQUENCE [LARGE SCALE GENOMIC DNA]</scope>
    <source>
        <strain evidence="2">cv. Rojo Pasion</strain>
    </source>
</reference>
<accession>A0A6J5WB67</accession>
<name>A0A6J5WB67_PRUAR</name>
<dbReference type="EMBL" id="CAEKKB010000002">
    <property type="protein sequence ID" value="CAB4298936.1"/>
    <property type="molecule type" value="Genomic_DNA"/>
</dbReference>
<evidence type="ECO:0000313" key="2">
    <source>
        <dbReference type="Proteomes" id="UP000507245"/>
    </source>
</evidence>
<gene>
    <name evidence="1" type="ORF">ORAREDHAP_LOCUS11869</name>
</gene>
<evidence type="ECO:0000313" key="1">
    <source>
        <dbReference type="EMBL" id="CAB4298936.1"/>
    </source>
</evidence>
<organism evidence="1 2">
    <name type="scientific">Prunus armeniaca</name>
    <name type="common">Apricot</name>
    <name type="synonym">Armeniaca vulgaris</name>
    <dbReference type="NCBI Taxonomy" id="36596"/>
    <lineage>
        <taxon>Eukaryota</taxon>
        <taxon>Viridiplantae</taxon>
        <taxon>Streptophyta</taxon>
        <taxon>Embryophyta</taxon>
        <taxon>Tracheophyta</taxon>
        <taxon>Spermatophyta</taxon>
        <taxon>Magnoliopsida</taxon>
        <taxon>eudicotyledons</taxon>
        <taxon>Gunneridae</taxon>
        <taxon>Pentapetalae</taxon>
        <taxon>rosids</taxon>
        <taxon>fabids</taxon>
        <taxon>Rosales</taxon>
        <taxon>Rosaceae</taxon>
        <taxon>Amygdaloideae</taxon>
        <taxon>Amygdaleae</taxon>
        <taxon>Prunus</taxon>
    </lineage>
</organism>